<evidence type="ECO:0000313" key="2">
    <source>
        <dbReference type="EMBL" id="KAK8965009.1"/>
    </source>
</evidence>
<feature type="region of interest" description="Disordered" evidence="1">
    <location>
        <begin position="195"/>
        <end position="218"/>
    </location>
</feature>
<comment type="caution">
    <text evidence="2">The sequence shown here is derived from an EMBL/GenBank/DDBJ whole genome shotgun (WGS) entry which is preliminary data.</text>
</comment>
<reference evidence="2 3" key="1">
    <citation type="journal article" date="2022" name="Nat. Plants">
        <title>Genomes of leafy and leafless Platanthera orchids illuminate the evolution of mycoheterotrophy.</title>
        <authorList>
            <person name="Li M.H."/>
            <person name="Liu K.W."/>
            <person name="Li Z."/>
            <person name="Lu H.C."/>
            <person name="Ye Q.L."/>
            <person name="Zhang D."/>
            <person name="Wang J.Y."/>
            <person name="Li Y.F."/>
            <person name="Zhong Z.M."/>
            <person name="Liu X."/>
            <person name="Yu X."/>
            <person name="Liu D.K."/>
            <person name="Tu X.D."/>
            <person name="Liu B."/>
            <person name="Hao Y."/>
            <person name="Liao X.Y."/>
            <person name="Jiang Y.T."/>
            <person name="Sun W.H."/>
            <person name="Chen J."/>
            <person name="Chen Y.Q."/>
            <person name="Ai Y."/>
            <person name="Zhai J.W."/>
            <person name="Wu S.S."/>
            <person name="Zhou Z."/>
            <person name="Hsiao Y.Y."/>
            <person name="Wu W.L."/>
            <person name="Chen Y.Y."/>
            <person name="Lin Y.F."/>
            <person name="Hsu J.L."/>
            <person name="Li C.Y."/>
            <person name="Wang Z.W."/>
            <person name="Zhao X."/>
            <person name="Zhong W.Y."/>
            <person name="Ma X.K."/>
            <person name="Ma L."/>
            <person name="Huang J."/>
            <person name="Chen G.Z."/>
            <person name="Huang M.Z."/>
            <person name="Huang L."/>
            <person name="Peng D.H."/>
            <person name="Luo Y.B."/>
            <person name="Zou S.Q."/>
            <person name="Chen S.P."/>
            <person name="Lan S."/>
            <person name="Tsai W.C."/>
            <person name="Van de Peer Y."/>
            <person name="Liu Z.J."/>
        </authorList>
    </citation>
    <scope>NUCLEOTIDE SEQUENCE [LARGE SCALE GENOMIC DNA]</scope>
    <source>
        <strain evidence="2">Lor288</strain>
    </source>
</reference>
<dbReference type="PANTHER" id="PTHR37708:SF7">
    <property type="entry name" value="DUF4005 DOMAIN-CONTAINING PROTEIN"/>
    <property type="match status" value="1"/>
</dbReference>
<dbReference type="EMBL" id="JBBWWR010000006">
    <property type="protein sequence ID" value="KAK8965009.1"/>
    <property type="molecule type" value="Genomic_DNA"/>
</dbReference>
<accession>A0ABR2MLF4</accession>
<dbReference type="Proteomes" id="UP001412067">
    <property type="component" value="Unassembled WGS sequence"/>
</dbReference>
<protein>
    <submittedName>
        <fullName evidence="2">Uncharacterized protein</fullName>
    </submittedName>
</protein>
<name>A0ABR2MLF4_9ASPA</name>
<gene>
    <name evidence="2" type="ORF">KSP40_PGU015920</name>
</gene>
<sequence length="233" mass="26007">MLSTPIANALIQETEQRKTGQEYRPPYHTMAEFCITKATRSDHQHHQRLLFPDLAPYEPAALSSPSNPKPFRRGPMYSTYTELRDWNLRMKKVNLNSSSPNPLPLKRSSFSCSMDRDMAFRKENRKPTSAVGAGFESCMTPPPLAPRLELKKLGSVSVGRIDEKKKGNGGALTGGLFGMRSFSGFNQLKEISKLPKSRMEEEGRGSGRSKVFSRKSFTGVEQPKTVKATGYMG</sequence>
<evidence type="ECO:0000313" key="3">
    <source>
        <dbReference type="Proteomes" id="UP001412067"/>
    </source>
</evidence>
<keyword evidence="3" id="KW-1185">Reference proteome</keyword>
<feature type="compositionally biased region" description="Basic and acidic residues" evidence="1">
    <location>
        <begin position="195"/>
        <end position="205"/>
    </location>
</feature>
<evidence type="ECO:0000256" key="1">
    <source>
        <dbReference type="SAM" id="MobiDB-lite"/>
    </source>
</evidence>
<proteinExistence type="predicted"/>
<organism evidence="2 3">
    <name type="scientific">Platanthera guangdongensis</name>
    <dbReference type="NCBI Taxonomy" id="2320717"/>
    <lineage>
        <taxon>Eukaryota</taxon>
        <taxon>Viridiplantae</taxon>
        <taxon>Streptophyta</taxon>
        <taxon>Embryophyta</taxon>
        <taxon>Tracheophyta</taxon>
        <taxon>Spermatophyta</taxon>
        <taxon>Magnoliopsida</taxon>
        <taxon>Liliopsida</taxon>
        <taxon>Asparagales</taxon>
        <taxon>Orchidaceae</taxon>
        <taxon>Orchidoideae</taxon>
        <taxon>Orchideae</taxon>
        <taxon>Orchidinae</taxon>
        <taxon>Platanthera</taxon>
    </lineage>
</organism>
<dbReference type="PANTHER" id="PTHR37708">
    <property type="entry name" value="HOMEOBOX HOX-B3-LIKE PROTEIN"/>
    <property type="match status" value="1"/>
</dbReference>